<dbReference type="GO" id="GO:0005524">
    <property type="term" value="F:ATP binding"/>
    <property type="evidence" value="ECO:0007669"/>
    <property type="project" value="UniProtKB-KW"/>
</dbReference>
<dbReference type="InterPro" id="IPR027417">
    <property type="entry name" value="P-loop_NTPase"/>
</dbReference>
<dbReference type="Gene3D" id="1.10.8.60">
    <property type="match status" value="1"/>
</dbReference>
<dbReference type="PANTHER" id="PTHR32071">
    <property type="entry name" value="TRANSCRIPTIONAL REGULATORY PROTEIN"/>
    <property type="match status" value="1"/>
</dbReference>
<dbReference type="InterPro" id="IPR025944">
    <property type="entry name" value="Sigma_54_int_dom_CS"/>
</dbReference>
<dbReference type="PROSITE" id="PS50045">
    <property type="entry name" value="SIGMA54_INTERACT_4"/>
    <property type="match status" value="1"/>
</dbReference>
<dbReference type="Pfam" id="PF25601">
    <property type="entry name" value="AAA_lid_14"/>
    <property type="match status" value="1"/>
</dbReference>
<dbReference type="InterPro" id="IPR025943">
    <property type="entry name" value="Sigma_54_int_dom_ATP-bd_2"/>
</dbReference>
<dbReference type="eggNOG" id="COG2204">
    <property type="taxonomic scope" value="Bacteria"/>
</dbReference>
<dbReference type="HOGENOM" id="CLU_000445_0_6_12"/>
<evidence type="ECO:0000256" key="1">
    <source>
        <dbReference type="ARBA" id="ARBA00022741"/>
    </source>
</evidence>
<gene>
    <name evidence="7" type="ordered locus">Spiaf_2774</name>
</gene>
<keyword evidence="5" id="KW-0804">Transcription</keyword>
<dbReference type="CDD" id="cd00009">
    <property type="entry name" value="AAA"/>
    <property type="match status" value="1"/>
</dbReference>
<protein>
    <submittedName>
        <fullName evidence="7">Response regulator with CheY-like receiver, AAA-type ATPase, and DNA-binding domains</fullName>
    </submittedName>
</protein>
<dbReference type="OrthoDB" id="9803970at2"/>
<evidence type="ECO:0000259" key="6">
    <source>
        <dbReference type="PROSITE" id="PS50045"/>
    </source>
</evidence>
<dbReference type="GO" id="GO:0003677">
    <property type="term" value="F:DNA binding"/>
    <property type="evidence" value="ECO:0007669"/>
    <property type="project" value="UniProtKB-KW"/>
</dbReference>
<name>H9UMQ5_SPIAZ</name>
<evidence type="ECO:0000313" key="7">
    <source>
        <dbReference type="EMBL" id="AFG38798.1"/>
    </source>
</evidence>
<dbReference type="KEGG" id="sfc:Spiaf_2774"/>
<accession>H9UMQ5</accession>
<keyword evidence="8" id="KW-1185">Reference proteome</keyword>
<dbReference type="Pfam" id="PF00158">
    <property type="entry name" value="Sigma54_activat"/>
    <property type="match status" value="1"/>
</dbReference>
<proteinExistence type="predicted"/>
<dbReference type="RefSeq" id="WP_014456780.1">
    <property type="nucleotide sequence ID" value="NC_017098.1"/>
</dbReference>
<evidence type="ECO:0000256" key="3">
    <source>
        <dbReference type="ARBA" id="ARBA00023015"/>
    </source>
</evidence>
<dbReference type="Proteomes" id="UP000007383">
    <property type="component" value="Chromosome"/>
</dbReference>
<keyword evidence="3" id="KW-0805">Transcription regulation</keyword>
<dbReference type="InterPro" id="IPR058031">
    <property type="entry name" value="AAA_lid_NorR"/>
</dbReference>
<evidence type="ECO:0000313" key="8">
    <source>
        <dbReference type="Proteomes" id="UP000007383"/>
    </source>
</evidence>
<dbReference type="InterPro" id="IPR002078">
    <property type="entry name" value="Sigma_54_int"/>
</dbReference>
<sequence length="409" mass="44866">MILVSLLHADMQAVDLYLTVFSTPQFRVIRCDELNPGYTDAATQQVAVYDNYHHSHGEQQEILSYVHASFVPLIVIGAPENPPAAARFCLRAGAAEYLLRPAAPRLLVRRTRYLAARYWSAALHSAGSGSLMAGISGAAPMRTPGPCTEVGDPMQAVRQKIERYAARTDPIVITGESGVGKDVAARRIHALSPRCNGPLVPINCGAIPEQLFESEMFGVVRGAFTDSCTRTGAVRSADKGTLFLDEVAELSPAGQAALLRVLEQRSVRAVGADKPVPVDFRLIAATNKDLWSQVEAGRFREDLYYRLMVLHIELPPLRHRKGDIPQLLQEFLELDFPDTPVRFSAAAVAAMVRYDWPGNIRELRNMVNRAVVDSESCCIEPSQLSLPGTSGFTALSDWAGVHRLEQHDL</sequence>
<dbReference type="SMART" id="SM00382">
    <property type="entry name" value="AAA"/>
    <property type="match status" value="1"/>
</dbReference>
<dbReference type="FunFam" id="3.40.50.300:FF:000006">
    <property type="entry name" value="DNA-binding transcriptional regulator NtrC"/>
    <property type="match status" value="1"/>
</dbReference>
<reference evidence="8" key="1">
    <citation type="journal article" date="2013" name="Stand. Genomic Sci.">
        <title>Complete genome sequence of the halophilic bacterium Spirochaeta africana type strain (Z-7692(T)) from the alkaline Lake Magadi in the East African Rift.</title>
        <authorList>
            <person name="Liolos K."/>
            <person name="Abt B."/>
            <person name="Scheuner C."/>
            <person name="Teshima H."/>
            <person name="Held B."/>
            <person name="Lapidus A."/>
            <person name="Nolan M."/>
            <person name="Lucas S."/>
            <person name="Deshpande S."/>
            <person name="Cheng J.F."/>
            <person name="Tapia R."/>
            <person name="Goodwin L.A."/>
            <person name="Pitluck S."/>
            <person name="Pagani I."/>
            <person name="Ivanova N."/>
            <person name="Mavromatis K."/>
            <person name="Mikhailova N."/>
            <person name="Huntemann M."/>
            <person name="Pati A."/>
            <person name="Chen A."/>
            <person name="Palaniappan K."/>
            <person name="Land M."/>
            <person name="Rohde M."/>
            <person name="Tindall B.J."/>
            <person name="Detter J.C."/>
            <person name="Goker M."/>
            <person name="Bristow J."/>
            <person name="Eisen J.A."/>
            <person name="Markowitz V."/>
            <person name="Hugenholtz P."/>
            <person name="Woyke T."/>
            <person name="Klenk H.P."/>
            <person name="Kyrpides N.C."/>
        </authorList>
    </citation>
    <scope>NUCLEOTIDE SEQUENCE</scope>
    <source>
        <strain evidence="8">ATCC 700263 / DSM 8902 / Z-7692</strain>
    </source>
</reference>
<evidence type="ECO:0000256" key="4">
    <source>
        <dbReference type="ARBA" id="ARBA00023125"/>
    </source>
</evidence>
<evidence type="ECO:0000256" key="2">
    <source>
        <dbReference type="ARBA" id="ARBA00022840"/>
    </source>
</evidence>
<dbReference type="PROSITE" id="PS00688">
    <property type="entry name" value="SIGMA54_INTERACT_3"/>
    <property type="match status" value="1"/>
</dbReference>
<dbReference type="PANTHER" id="PTHR32071:SF117">
    <property type="entry name" value="PTS-DEPENDENT DIHYDROXYACETONE KINASE OPERON REGULATORY PROTEIN-RELATED"/>
    <property type="match status" value="1"/>
</dbReference>
<dbReference type="GO" id="GO:0006355">
    <property type="term" value="P:regulation of DNA-templated transcription"/>
    <property type="evidence" value="ECO:0007669"/>
    <property type="project" value="InterPro"/>
</dbReference>
<dbReference type="InterPro" id="IPR003593">
    <property type="entry name" value="AAA+_ATPase"/>
</dbReference>
<dbReference type="SUPFAM" id="SSF52540">
    <property type="entry name" value="P-loop containing nucleoside triphosphate hydrolases"/>
    <property type="match status" value="1"/>
</dbReference>
<dbReference type="Gene3D" id="3.40.50.300">
    <property type="entry name" value="P-loop containing nucleotide triphosphate hydrolases"/>
    <property type="match status" value="1"/>
</dbReference>
<dbReference type="PATRIC" id="fig|889378.3.peg.2747"/>
<feature type="domain" description="Sigma-54 factor interaction" evidence="6">
    <location>
        <begin position="154"/>
        <end position="372"/>
    </location>
</feature>
<organism evidence="7 8">
    <name type="scientific">Spirochaeta africana (strain ATCC 700263 / DSM 8902 / Z-7692)</name>
    <dbReference type="NCBI Taxonomy" id="889378"/>
    <lineage>
        <taxon>Bacteria</taxon>
        <taxon>Pseudomonadati</taxon>
        <taxon>Spirochaetota</taxon>
        <taxon>Spirochaetia</taxon>
        <taxon>Spirochaetales</taxon>
        <taxon>Spirochaetaceae</taxon>
        <taxon>Spirochaeta</taxon>
    </lineage>
</organism>
<evidence type="ECO:0000256" key="5">
    <source>
        <dbReference type="ARBA" id="ARBA00023163"/>
    </source>
</evidence>
<dbReference type="STRING" id="889378.Spiaf_2774"/>
<keyword evidence="2" id="KW-0067">ATP-binding</keyword>
<dbReference type="PROSITE" id="PS00676">
    <property type="entry name" value="SIGMA54_INTERACT_2"/>
    <property type="match status" value="1"/>
</dbReference>
<dbReference type="AlphaFoldDB" id="H9UMQ5"/>
<keyword evidence="1" id="KW-0547">Nucleotide-binding</keyword>
<dbReference type="EMBL" id="CP003282">
    <property type="protein sequence ID" value="AFG38798.1"/>
    <property type="molecule type" value="Genomic_DNA"/>
</dbReference>
<keyword evidence="4 7" id="KW-0238">DNA-binding</keyword>